<proteinExistence type="predicted"/>
<accession>A0A433Y678</accession>
<dbReference type="OrthoDB" id="9804312at2"/>
<evidence type="ECO:0000256" key="1">
    <source>
        <dbReference type="ARBA" id="ARBA00022603"/>
    </source>
</evidence>
<evidence type="ECO:0000313" key="5">
    <source>
        <dbReference type="EMBL" id="RUT44416.1"/>
    </source>
</evidence>
<dbReference type="RefSeq" id="WP_127193361.1">
    <property type="nucleotide sequence ID" value="NZ_RZNY01000015.1"/>
</dbReference>
<evidence type="ECO:0000259" key="4">
    <source>
        <dbReference type="Pfam" id="PF13649"/>
    </source>
</evidence>
<dbReference type="InterPro" id="IPR041698">
    <property type="entry name" value="Methyltransf_25"/>
</dbReference>
<keyword evidence="2 5" id="KW-0808">Transferase</keyword>
<dbReference type="Gene3D" id="3.40.50.150">
    <property type="entry name" value="Vaccinia Virus protein VP39"/>
    <property type="match status" value="1"/>
</dbReference>
<dbReference type="SUPFAM" id="SSF53335">
    <property type="entry name" value="S-adenosyl-L-methionine-dependent methyltransferases"/>
    <property type="match status" value="1"/>
</dbReference>
<evidence type="ECO:0000256" key="3">
    <source>
        <dbReference type="ARBA" id="ARBA00022691"/>
    </source>
</evidence>
<protein>
    <submittedName>
        <fullName evidence="5">Class I SAM-dependent methyltransferase</fullName>
    </submittedName>
</protein>
<sequence length="237" mass="27424">MPNELIRNTDDILNMLDALMREPVLFWDKFYSDRSKKVPFFINHPDENLVSYLDSGHVQVGKVLEVGCGPGRNAIYLAQKGFTVDAVDISEEAIRWAQDRVNEHNVDVNFQCISLFELQAVEEYDFVYDSGCLHHIWPHRRIEYIEMLNKALKPGGYFGLSCFAPGFAEIGGALDTTDWEVYRERNMKGGQAYSEEQLKILFQDYFDCVEYRVMTECSESEEKFGVPFLGTSLWRKK</sequence>
<dbReference type="GO" id="GO:0032259">
    <property type="term" value="P:methylation"/>
    <property type="evidence" value="ECO:0007669"/>
    <property type="project" value="UniProtKB-KW"/>
</dbReference>
<dbReference type="Pfam" id="PF13649">
    <property type="entry name" value="Methyltransf_25"/>
    <property type="match status" value="1"/>
</dbReference>
<comment type="caution">
    <text evidence="5">The sequence shown here is derived from an EMBL/GenBank/DDBJ whole genome shotgun (WGS) entry which is preliminary data.</text>
</comment>
<gene>
    <name evidence="5" type="ORF">EJP82_17505</name>
</gene>
<dbReference type="GO" id="GO:0008168">
    <property type="term" value="F:methyltransferase activity"/>
    <property type="evidence" value="ECO:0007669"/>
    <property type="project" value="UniProtKB-KW"/>
</dbReference>
<dbReference type="PANTHER" id="PTHR43464:SF19">
    <property type="entry name" value="UBIQUINONE BIOSYNTHESIS O-METHYLTRANSFERASE, MITOCHONDRIAL"/>
    <property type="match status" value="1"/>
</dbReference>
<dbReference type="PANTHER" id="PTHR43464">
    <property type="entry name" value="METHYLTRANSFERASE"/>
    <property type="match status" value="1"/>
</dbReference>
<dbReference type="Proteomes" id="UP000279446">
    <property type="component" value="Unassembled WGS sequence"/>
</dbReference>
<name>A0A433Y678_9BACL</name>
<dbReference type="CDD" id="cd02440">
    <property type="entry name" value="AdoMet_MTases"/>
    <property type="match status" value="1"/>
</dbReference>
<keyword evidence="3" id="KW-0949">S-adenosyl-L-methionine</keyword>
<dbReference type="EMBL" id="RZNY01000015">
    <property type="protein sequence ID" value="RUT44416.1"/>
    <property type="molecule type" value="Genomic_DNA"/>
</dbReference>
<reference evidence="5 6" key="1">
    <citation type="submission" date="2018-12" db="EMBL/GenBank/DDBJ databases">
        <authorList>
            <person name="Sun L."/>
            <person name="Chen Z."/>
        </authorList>
    </citation>
    <scope>NUCLEOTIDE SEQUENCE [LARGE SCALE GENOMIC DNA]</scope>
    <source>
        <strain evidence="5 6">DSM 15890</strain>
    </source>
</reference>
<keyword evidence="6" id="KW-1185">Reference proteome</keyword>
<dbReference type="InterPro" id="IPR029063">
    <property type="entry name" value="SAM-dependent_MTases_sf"/>
</dbReference>
<keyword evidence="1 5" id="KW-0489">Methyltransferase</keyword>
<evidence type="ECO:0000313" key="6">
    <source>
        <dbReference type="Proteomes" id="UP000279446"/>
    </source>
</evidence>
<feature type="domain" description="Methyltransferase" evidence="4">
    <location>
        <begin position="63"/>
        <end position="156"/>
    </location>
</feature>
<organism evidence="5 6">
    <name type="scientific">Paenibacillus anaericanus</name>
    <dbReference type="NCBI Taxonomy" id="170367"/>
    <lineage>
        <taxon>Bacteria</taxon>
        <taxon>Bacillati</taxon>
        <taxon>Bacillota</taxon>
        <taxon>Bacilli</taxon>
        <taxon>Bacillales</taxon>
        <taxon>Paenibacillaceae</taxon>
        <taxon>Paenibacillus</taxon>
    </lineage>
</organism>
<dbReference type="AlphaFoldDB" id="A0A433Y678"/>
<evidence type="ECO:0000256" key="2">
    <source>
        <dbReference type="ARBA" id="ARBA00022679"/>
    </source>
</evidence>